<dbReference type="Pfam" id="PF22960">
    <property type="entry name" value="WHD_UBR1"/>
    <property type="match status" value="1"/>
</dbReference>
<keyword evidence="12" id="KW-0436">Ligase</keyword>
<feature type="zinc finger region" description="UBR-type" evidence="8">
    <location>
        <begin position="84"/>
        <end position="156"/>
    </location>
</feature>
<dbReference type="GO" id="GO:0016567">
    <property type="term" value="P:protein ubiquitination"/>
    <property type="evidence" value="ECO:0007669"/>
    <property type="project" value="UniProtKB-UniRule"/>
</dbReference>
<evidence type="ECO:0000256" key="5">
    <source>
        <dbReference type="ARBA" id="ARBA00022786"/>
    </source>
</evidence>
<dbReference type="InterPro" id="IPR039164">
    <property type="entry name" value="UBR1-like"/>
</dbReference>
<dbReference type="InterPro" id="IPR003126">
    <property type="entry name" value="Znf_UBR"/>
</dbReference>
<organism evidence="12 13">
    <name type="scientific">Cephalotrichum gorgonifer</name>
    <dbReference type="NCBI Taxonomy" id="2041049"/>
    <lineage>
        <taxon>Eukaryota</taxon>
        <taxon>Fungi</taxon>
        <taxon>Dikarya</taxon>
        <taxon>Ascomycota</taxon>
        <taxon>Pezizomycotina</taxon>
        <taxon>Sordariomycetes</taxon>
        <taxon>Hypocreomycetidae</taxon>
        <taxon>Microascales</taxon>
        <taxon>Microascaceae</taxon>
        <taxon>Cephalotrichum</taxon>
    </lineage>
</organism>
<dbReference type="SUPFAM" id="SSF46785">
    <property type="entry name" value="Winged helix' DNA-binding domain"/>
    <property type="match status" value="1"/>
</dbReference>
<dbReference type="InterPro" id="IPR055194">
    <property type="entry name" value="UBR1-like_WH"/>
</dbReference>
<evidence type="ECO:0000256" key="6">
    <source>
        <dbReference type="ARBA" id="ARBA00022833"/>
    </source>
</evidence>
<dbReference type="PANTHER" id="PTHR21497">
    <property type="entry name" value="UBIQUITIN LIGASE E3 ALPHA-RELATED"/>
    <property type="match status" value="1"/>
</dbReference>
<dbReference type="GO" id="GO:0008270">
    <property type="term" value="F:zinc ion binding"/>
    <property type="evidence" value="ECO:0007669"/>
    <property type="project" value="UniProtKB-UniRule"/>
</dbReference>
<dbReference type="GO" id="GO:0000151">
    <property type="term" value="C:ubiquitin ligase complex"/>
    <property type="evidence" value="ECO:0007669"/>
    <property type="project" value="TreeGrafter"/>
</dbReference>
<dbReference type="InterPro" id="IPR003769">
    <property type="entry name" value="ClpS_core"/>
</dbReference>
<dbReference type="CDD" id="cd16482">
    <property type="entry name" value="RING-H2_UBR1-like"/>
    <property type="match status" value="1"/>
</dbReference>
<evidence type="ECO:0000256" key="9">
    <source>
        <dbReference type="RuleBase" id="RU366018"/>
    </source>
</evidence>
<dbReference type="InterPro" id="IPR044046">
    <property type="entry name" value="E3_ligase_UBR-like_C"/>
</dbReference>
<keyword evidence="13" id="KW-1185">Reference proteome</keyword>
<feature type="compositionally biased region" description="Pro residues" evidence="10">
    <location>
        <begin position="495"/>
        <end position="504"/>
    </location>
</feature>
<comment type="pathway">
    <text evidence="9">Protein modification; protein ubiquitination.</text>
</comment>
<dbReference type="Pfam" id="PF02617">
    <property type="entry name" value="ClpS"/>
    <property type="match status" value="1"/>
</dbReference>
<feature type="domain" description="UBR-type" evidence="11">
    <location>
        <begin position="84"/>
        <end position="156"/>
    </location>
</feature>
<dbReference type="Pfam" id="PF02207">
    <property type="entry name" value="zf-UBR"/>
    <property type="match status" value="1"/>
</dbReference>
<sequence>MDPPMLTQELQLCHLLMTLPSQHKYRYSERAQKELLDALFWSMARGTTENMRLFFPAGSEPPMKLSDAQGAVEGAEYTEAARGKQCGHIFKAGEAAYACRTCSTDDTCVLCSRCFEATDHTGHMARINISVGNSGCCDCGDPEAWKVPMPCSIHSEREGASTKDKGKQKSTVPDDIVQSINMTVARVLDFICDVVSCCPEQLRQVKTKESITQDERSSRLMSASYGTDEPLEEDIEYALVLWNDEKHTITDVQNHVARSCRTTEAQAYKRAIETDTIGRSILKYMDNVDTLLTMAKKLEEIRVTITVRSSRDTFREQMCATMIDWLSDIAGCSVGNDHTLLRDVVCQQLLKPWREGTSAAREGVRKGGIDDEALIAYEMEREQRFQRQVILNFQQLATQQPPRVQTAQTQGQVVDIVENNFMDDDDDDSDDDIERILHFGGGEDTPSIGEREEGEDDDDVMMVDARPDDGVEAGVEWQRDEQATLEEDEATIAGYPPPPLPPAGGPARATGRGERELSPSDSDTAEQHLLAQSRRAKANGDIPKTPGKPTKTKPSKPGRYWLEAPAGYGLRDNVAPAEDVFQRVRLDWLILFDLRLWKRARNDLRSLYISTVVQVPEFKRILGLRFASLYTILAQLYLIGDREPDHSIINLSLQMFTTPSITAELVERGNFLTSLLSILYTFLTTRQVGHPWDVDPKTVLAFDSGSVTNRRMYHFYLDLKYLFSSPHVQERIRVEPRYLMQFLDLVKLHQGIGPNVRAVGDHVEYETDSWITASLVTREVNRMSRQLSDSFRKVPKEDYGYLSSAIRATAKIVILNSIGSDRGRFKQAEIKDEVKFKTLQDFEFDATDSKYRVVKFVVEEDHISFHHALHYTLSWLIECGKSFTAEDIRGLLSFTTHELWAKPRSMGKKIMSRQEYTPEDYLMAAFDYPLRVCAWLAQIKANMWVRNGISLRHQAATYRGVNQRDVSHHRDIFLLQTAMVVCNPNRVLASIIDRFGMGSWVKGIFEQKSEAQDDNQHLDVVEDMLHLLIVLLSDRTALIPQENELDQTLLSIRRDLIHVLCFKPLSFNEISNKMPDKYQDQEDFHRVLDQTAIFKAPEGVSDVGTFELKHEYIEEVDPYIAHYNKNQREESETAYRKKIANRTGQSIDDVVYEPKLRPITSGVFKDLGAFTSTGMFAQIIYYSLLYPLVATKLTPKVPSTRVETFLQVVLHLILIAIGEDTTDDDTMTEESPASFVYIALTRPGRSNFIPEAPNAKTIVALLDLMSNKEEFEACHKKLILILKRMKQKRPATFEQAYMALGIPVDRVNTASPAINSAEAEREMKKQAALSRQARVMAQFQQQQKSFMDNQGDIDWGAVSDGEEDEEVLGGERRNLWKYPSGTCILCQEEMDDGRLSGTFALLNQSRIVRLTDLEDPDFVREAHDTPSNLDRSAEDIRPFGVAHENRKVVTKISQTGETMQEERQTIGKGFPSSLSILGTVSVGCGHLMHYSCFETYFEATQRRQAAQIARHHPENLKRNEFVCPLCKALGNAFLPVMWKPKEESYPGHVQPAVEFANFLNDELLVEDGTLRDMDNVQSVFTSHATSTMVSGIADKAPELVKEAWTKHSGPTRTVTIGTGLGSQTIPIHESNVRDSLANQPGTVGELAKAYQRLRETMRVNGLSTGPEQRSWLVDNVKPTGVLVNAVGYTISSVEIQHRGVESQHGMTLLDRIPDQLLTHLRILADTAQSYLALGGLGSSRGEYSSQSGLGAHCERLHTQLFSAHSYGQPEQPSGIFPDVPVPLLSQDIFLFLSDISFNLVPVRKMDIHNVLRLCYLAELVKVVHHMSVHIPSNQWIGALVNGSESNRSLYAFAEFALRLTEWGMDGSPSGAMGLYSDSSAKKDAFNQPGLQSLEGYYTFAKKYALTFLRKSAILLYVKYGVDIGSAVPADADADELDRLTGALRLPSFDSMCMSLTDVGSSDGWPETTENIVRGWLLHQIRWPRGAYGGGDAPVSGALTHPGIFELVGLPKNFDTLIEEATKRRCPTTGKDLSDPMLCLLCGEMFCGQSVCCLKHERLAGETEKESIGGAQQHMRKCQQNVGIFLNIRKCCTFYLFRRSGSWSAAPYIDRYGETDMGLRHSRQLYLHQRRYDSTLRATFLTHGVPSFISRKLEGEINNGGWETI</sequence>
<comment type="catalytic activity">
    <reaction evidence="1 9">
        <text>S-ubiquitinyl-[E2 ubiquitin-conjugating enzyme]-L-cysteine + [acceptor protein]-L-lysine = [E2 ubiquitin-conjugating enzyme]-L-cysteine + N(6)-ubiquitinyl-[acceptor protein]-L-lysine.</text>
        <dbReference type="EC" id="2.3.2.27"/>
    </reaction>
</comment>
<comment type="caution">
    <text evidence="12">The sequence shown here is derived from an EMBL/GenBank/DDBJ whole genome shotgun (WGS) entry which is preliminary data.</text>
</comment>
<protein>
    <recommendedName>
        <fullName evidence="9">E3 ubiquitin-protein ligase</fullName>
        <ecNumber evidence="9">2.3.2.27</ecNumber>
    </recommendedName>
</protein>
<gene>
    <name evidence="12" type="ORF">DNG_00645</name>
</gene>
<dbReference type="Gene3D" id="1.10.10.2670">
    <property type="entry name" value="E3 ubiquitin-protein ligase"/>
    <property type="match status" value="1"/>
</dbReference>
<dbReference type="EMBL" id="ONZQ02000001">
    <property type="protein sequence ID" value="SPN97129.1"/>
    <property type="molecule type" value="Genomic_DNA"/>
</dbReference>
<dbReference type="GO" id="GO:0005737">
    <property type="term" value="C:cytoplasm"/>
    <property type="evidence" value="ECO:0007669"/>
    <property type="project" value="TreeGrafter"/>
</dbReference>
<dbReference type="Proteomes" id="UP001187682">
    <property type="component" value="Unassembled WGS sequence"/>
</dbReference>
<evidence type="ECO:0000313" key="13">
    <source>
        <dbReference type="Proteomes" id="UP001187682"/>
    </source>
</evidence>
<name>A0AAE8MQA8_9PEZI</name>
<dbReference type="GO" id="GO:0016874">
    <property type="term" value="F:ligase activity"/>
    <property type="evidence" value="ECO:0007669"/>
    <property type="project" value="UniProtKB-KW"/>
</dbReference>
<dbReference type="PROSITE" id="PS51157">
    <property type="entry name" value="ZF_UBR"/>
    <property type="match status" value="1"/>
</dbReference>
<dbReference type="SMART" id="SM00396">
    <property type="entry name" value="ZnF_UBR1"/>
    <property type="match status" value="1"/>
</dbReference>
<dbReference type="FunFam" id="2.10.110.30:FF:000001">
    <property type="entry name" value="E3 ubiquitin-protein ligase UBR2 isoform 1"/>
    <property type="match status" value="1"/>
</dbReference>
<evidence type="ECO:0000256" key="1">
    <source>
        <dbReference type="ARBA" id="ARBA00000900"/>
    </source>
</evidence>
<dbReference type="CDD" id="cd19673">
    <property type="entry name" value="UBR-box_UBR3"/>
    <property type="match status" value="1"/>
</dbReference>
<dbReference type="GO" id="GO:0071596">
    <property type="term" value="P:ubiquitin-dependent protein catabolic process via the N-end rule pathway"/>
    <property type="evidence" value="ECO:0007669"/>
    <property type="project" value="UniProtKB-UniRule"/>
</dbReference>
<comment type="similarity">
    <text evidence="7 9">Belongs to the E3 ubiquitin-protein ligase UBR1-like family.</text>
</comment>
<evidence type="ECO:0000256" key="10">
    <source>
        <dbReference type="SAM" id="MobiDB-lite"/>
    </source>
</evidence>
<feature type="compositionally biased region" description="Acidic residues" evidence="10">
    <location>
        <begin position="422"/>
        <end position="433"/>
    </location>
</feature>
<proteinExistence type="inferred from homology"/>
<accession>A0AAE8MQA8</accession>
<evidence type="ECO:0000256" key="3">
    <source>
        <dbReference type="ARBA" id="ARBA00022723"/>
    </source>
</evidence>
<dbReference type="InterPro" id="IPR036390">
    <property type="entry name" value="WH_DNA-bd_sf"/>
</dbReference>
<evidence type="ECO:0000313" key="12">
    <source>
        <dbReference type="EMBL" id="SPN97129.1"/>
    </source>
</evidence>
<dbReference type="Gene3D" id="2.10.110.30">
    <property type="match status" value="1"/>
</dbReference>
<keyword evidence="6 9" id="KW-0862">Zinc</keyword>
<dbReference type="PANTHER" id="PTHR21497:SF24">
    <property type="entry name" value="E3 UBIQUITIN-PROTEIN LIGASE UBR1"/>
    <property type="match status" value="1"/>
</dbReference>
<evidence type="ECO:0000256" key="2">
    <source>
        <dbReference type="ARBA" id="ARBA00022679"/>
    </source>
</evidence>
<dbReference type="GO" id="GO:0061630">
    <property type="term" value="F:ubiquitin protein ligase activity"/>
    <property type="evidence" value="ECO:0007669"/>
    <property type="project" value="UniProtKB-UniRule"/>
</dbReference>
<evidence type="ECO:0000256" key="7">
    <source>
        <dbReference type="ARBA" id="ARBA00046341"/>
    </source>
</evidence>
<reference evidence="12" key="1">
    <citation type="submission" date="2018-03" db="EMBL/GenBank/DDBJ databases">
        <authorList>
            <person name="Guldener U."/>
        </authorList>
    </citation>
    <scope>NUCLEOTIDE SEQUENCE</scope>
</reference>
<feature type="region of interest" description="Disordered" evidence="10">
    <location>
        <begin position="491"/>
        <end position="558"/>
    </location>
</feature>
<keyword evidence="4 9" id="KW-0863">Zinc-finger</keyword>
<dbReference type="EC" id="2.3.2.27" evidence="9"/>
<keyword evidence="3 9" id="KW-0479">Metal-binding</keyword>
<comment type="function">
    <text evidence="9">Ubiquitin ligase protein which is a component of the N-end rule pathway. Recognizes and binds to proteins bearing specific N-terminal residues that are destabilizing according to the N-end rule, leading to their ubiquitination and subsequent degradation.</text>
</comment>
<dbReference type="Pfam" id="PF18995">
    <property type="entry name" value="PRT6_C"/>
    <property type="match status" value="1"/>
</dbReference>
<keyword evidence="5 9" id="KW-0833">Ubl conjugation pathway</keyword>
<feature type="region of interest" description="Disordered" evidence="10">
    <location>
        <begin position="422"/>
        <end position="460"/>
    </location>
</feature>
<keyword evidence="2 9" id="KW-0808">Transferase</keyword>
<dbReference type="InterPro" id="IPR042065">
    <property type="entry name" value="E3_ELL-like"/>
</dbReference>
<evidence type="ECO:0000256" key="4">
    <source>
        <dbReference type="ARBA" id="ARBA00022771"/>
    </source>
</evidence>
<evidence type="ECO:0000259" key="11">
    <source>
        <dbReference type="PROSITE" id="PS51157"/>
    </source>
</evidence>
<evidence type="ECO:0000256" key="8">
    <source>
        <dbReference type="PROSITE-ProRule" id="PRU00508"/>
    </source>
</evidence>